<sequence>MPKARPLSAQSKAAWSDFGGSQPGSQFDFDKQNIRDDPDLITPVAAEGGSGRKKRPASAVTPATQKSRGFLGKIGHGIRSTC</sequence>
<keyword evidence="3" id="KW-1185">Reference proteome</keyword>
<protein>
    <submittedName>
        <fullName evidence="2">Uncharacterized protein</fullName>
    </submittedName>
</protein>
<dbReference type="EMBL" id="CP111013">
    <property type="protein sequence ID" value="WAQ96667.1"/>
    <property type="molecule type" value="Genomic_DNA"/>
</dbReference>
<reference evidence="2" key="1">
    <citation type="submission" date="2022-11" db="EMBL/GenBank/DDBJ databases">
        <title>Centuries of genome instability and evolution in soft-shell clam transmissible cancer (bioRxiv).</title>
        <authorList>
            <person name="Hart S.F.M."/>
            <person name="Yonemitsu M.A."/>
            <person name="Giersch R.M."/>
            <person name="Beal B.F."/>
            <person name="Arriagada G."/>
            <person name="Davis B.W."/>
            <person name="Ostrander E.A."/>
            <person name="Goff S.P."/>
            <person name="Metzger M.J."/>
        </authorList>
    </citation>
    <scope>NUCLEOTIDE SEQUENCE</scope>
    <source>
        <strain evidence="2">MELC-2E11</strain>
        <tissue evidence="2">Siphon/mantle</tissue>
    </source>
</reference>
<proteinExistence type="predicted"/>
<accession>A0ABY7DG77</accession>
<name>A0ABY7DG77_MYAAR</name>
<evidence type="ECO:0000256" key="1">
    <source>
        <dbReference type="SAM" id="MobiDB-lite"/>
    </source>
</evidence>
<evidence type="ECO:0000313" key="2">
    <source>
        <dbReference type="EMBL" id="WAQ96667.1"/>
    </source>
</evidence>
<organism evidence="2 3">
    <name type="scientific">Mya arenaria</name>
    <name type="common">Soft-shell clam</name>
    <dbReference type="NCBI Taxonomy" id="6604"/>
    <lineage>
        <taxon>Eukaryota</taxon>
        <taxon>Metazoa</taxon>
        <taxon>Spiralia</taxon>
        <taxon>Lophotrochozoa</taxon>
        <taxon>Mollusca</taxon>
        <taxon>Bivalvia</taxon>
        <taxon>Autobranchia</taxon>
        <taxon>Heteroconchia</taxon>
        <taxon>Euheterodonta</taxon>
        <taxon>Imparidentia</taxon>
        <taxon>Neoheterodontei</taxon>
        <taxon>Myida</taxon>
        <taxon>Myoidea</taxon>
        <taxon>Myidae</taxon>
        <taxon>Mya</taxon>
    </lineage>
</organism>
<evidence type="ECO:0000313" key="3">
    <source>
        <dbReference type="Proteomes" id="UP001164746"/>
    </source>
</evidence>
<feature type="region of interest" description="Disordered" evidence="1">
    <location>
        <begin position="1"/>
        <end position="82"/>
    </location>
</feature>
<feature type="compositionally biased region" description="Basic and acidic residues" evidence="1">
    <location>
        <begin position="28"/>
        <end position="38"/>
    </location>
</feature>
<gene>
    <name evidence="2" type="ORF">MAR_029357</name>
</gene>
<dbReference type="Proteomes" id="UP001164746">
    <property type="component" value="Chromosome 2"/>
</dbReference>